<dbReference type="PROSITE" id="PS00356">
    <property type="entry name" value="HTH_LACI_1"/>
    <property type="match status" value="1"/>
</dbReference>
<dbReference type="RefSeq" id="WP_211854315.1">
    <property type="nucleotide sequence ID" value="NZ_JAAGBB010000024.1"/>
</dbReference>
<reference evidence="6" key="1">
    <citation type="journal article" date="2021" name="Syst. Appl. Microbiol.">
        <title>Roseomonas hellenica sp. nov., isolated from roots of wild-growing Alkanna tinctoria.</title>
        <authorList>
            <person name="Rat A."/>
            <person name="Naranjo H.D."/>
            <person name="Lebbe L."/>
            <person name="Cnockaert M."/>
            <person name="Krigas N."/>
            <person name="Grigoriadou K."/>
            <person name="Maloupa E."/>
            <person name="Willems A."/>
        </authorList>
    </citation>
    <scope>NUCLEOTIDE SEQUENCE [LARGE SCALE GENOMIC DNA]</scope>
    <source>
        <strain evidence="6">LMG 31523</strain>
    </source>
</reference>
<dbReference type="PROSITE" id="PS50932">
    <property type="entry name" value="HTH_LACI_2"/>
    <property type="match status" value="1"/>
</dbReference>
<accession>A0ABS5F2C1</accession>
<name>A0ABS5F2C1_9PROT</name>
<dbReference type="Pfam" id="PF00356">
    <property type="entry name" value="LacI"/>
    <property type="match status" value="1"/>
</dbReference>
<evidence type="ECO:0000313" key="5">
    <source>
        <dbReference type="EMBL" id="MBR0666608.1"/>
    </source>
</evidence>
<gene>
    <name evidence="5" type="ORF">GXW71_19775</name>
</gene>
<keyword evidence="3" id="KW-0804">Transcription</keyword>
<dbReference type="Pfam" id="PF13377">
    <property type="entry name" value="Peripla_BP_3"/>
    <property type="match status" value="1"/>
</dbReference>
<dbReference type="CDD" id="cd01392">
    <property type="entry name" value="HTH_LacI"/>
    <property type="match status" value="1"/>
</dbReference>
<keyword evidence="2" id="KW-0238">DNA-binding</keyword>
<proteinExistence type="predicted"/>
<organism evidence="5 6">
    <name type="scientific">Plastoroseomonas hellenica</name>
    <dbReference type="NCBI Taxonomy" id="2687306"/>
    <lineage>
        <taxon>Bacteria</taxon>
        <taxon>Pseudomonadati</taxon>
        <taxon>Pseudomonadota</taxon>
        <taxon>Alphaproteobacteria</taxon>
        <taxon>Acetobacterales</taxon>
        <taxon>Acetobacteraceae</taxon>
        <taxon>Plastoroseomonas</taxon>
    </lineage>
</organism>
<dbReference type="InterPro" id="IPR028082">
    <property type="entry name" value="Peripla_BP_I"/>
</dbReference>
<dbReference type="Gene3D" id="3.40.50.2300">
    <property type="match status" value="2"/>
</dbReference>
<dbReference type="InterPro" id="IPR010982">
    <property type="entry name" value="Lambda_DNA-bd_dom_sf"/>
</dbReference>
<dbReference type="EMBL" id="JAAGBB010000024">
    <property type="protein sequence ID" value="MBR0666608.1"/>
    <property type="molecule type" value="Genomic_DNA"/>
</dbReference>
<dbReference type="PANTHER" id="PTHR30146">
    <property type="entry name" value="LACI-RELATED TRANSCRIPTIONAL REPRESSOR"/>
    <property type="match status" value="1"/>
</dbReference>
<dbReference type="SUPFAM" id="SSF53822">
    <property type="entry name" value="Periplasmic binding protein-like I"/>
    <property type="match status" value="1"/>
</dbReference>
<feature type="domain" description="HTH lacI-type" evidence="4">
    <location>
        <begin position="16"/>
        <end position="70"/>
    </location>
</feature>
<evidence type="ECO:0000256" key="2">
    <source>
        <dbReference type="ARBA" id="ARBA00023125"/>
    </source>
</evidence>
<sequence>MPATGTDTLPAAPMAPRMEDVARLAGVSMMTVSRALRAPGTVSAPMLAKVRAALRQTGYLPNLVASGLASSRTQVVAAIIPLISQPFAPTLQGMTDVLRASAYQLVLGVTHYDPRQEEALVRAFLSRRVDGIALFAGGHTEETVAMVRQSGVPLVEMWADPATEVLVDSVCVSQRLGAREAVRHLRARGRRRIGFIGGATANNIRQQARLRGYLDGLDEAGLPDDPAAREVAGCFLMEAGAEALARLLTRRPDLDAVCVASDILAVGVVFEAHRRGLIVPDDLAVTGFDDAEIARAMYPSLTTIDMKAEEMGRQAAAMLLERAGQGGRVDLAAMPSRRCDLGHALILRESS</sequence>
<evidence type="ECO:0000256" key="1">
    <source>
        <dbReference type="ARBA" id="ARBA00023015"/>
    </source>
</evidence>
<dbReference type="InterPro" id="IPR000843">
    <property type="entry name" value="HTH_LacI"/>
</dbReference>
<keyword evidence="1" id="KW-0805">Transcription regulation</keyword>
<dbReference type="SUPFAM" id="SSF47413">
    <property type="entry name" value="lambda repressor-like DNA-binding domains"/>
    <property type="match status" value="1"/>
</dbReference>
<evidence type="ECO:0000313" key="6">
    <source>
        <dbReference type="Proteomes" id="UP001196870"/>
    </source>
</evidence>
<dbReference type="Gene3D" id="1.10.260.40">
    <property type="entry name" value="lambda repressor-like DNA-binding domains"/>
    <property type="match status" value="1"/>
</dbReference>
<protein>
    <submittedName>
        <fullName evidence="5">LacI family transcriptional regulator</fullName>
    </submittedName>
</protein>
<keyword evidence="6" id="KW-1185">Reference proteome</keyword>
<dbReference type="Proteomes" id="UP001196870">
    <property type="component" value="Unassembled WGS sequence"/>
</dbReference>
<dbReference type="PANTHER" id="PTHR30146:SF33">
    <property type="entry name" value="TRANSCRIPTIONAL REGULATOR"/>
    <property type="match status" value="1"/>
</dbReference>
<dbReference type="CDD" id="cd01575">
    <property type="entry name" value="PBP1_GntR"/>
    <property type="match status" value="1"/>
</dbReference>
<evidence type="ECO:0000259" key="4">
    <source>
        <dbReference type="PROSITE" id="PS50932"/>
    </source>
</evidence>
<comment type="caution">
    <text evidence="5">The sequence shown here is derived from an EMBL/GenBank/DDBJ whole genome shotgun (WGS) entry which is preliminary data.</text>
</comment>
<dbReference type="InterPro" id="IPR046335">
    <property type="entry name" value="LacI/GalR-like_sensor"/>
</dbReference>
<dbReference type="SMART" id="SM00354">
    <property type="entry name" value="HTH_LACI"/>
    <property type="match status" value="1"/>
</dbReference>
<evidence type="ECO:0000256" key="3">
    <source>
        <dbReference type="ARBA" id="ARBA00023163"/>
    </source>
</evidence>